<feature type="chain" id="PRO_5025616080" description="Mid2 domain-containing protein" evidence="2">
    <location>
        <begin position="20"/>
        <end position="281"/>
    </location>
</feature>
<evidence type="ECO:0000313" key="4">
    <source>
        <dbReference type="Proteomes" id="UP000799324"/>
    </source>
</evidence>
<keyword evidence="4" id="KW-1185">Reference proteome</keyword>
<reference evidence="3" key="1">
    <citation type="journal article" date="2020" name="Stud. Mycol.">
        <title>101 Dothideomycetes genomes: a test case for predicting lifestyles and emergence of pathogens.</title>
        <authorList>
            <person name="Haridas S."/>
            <person name="Albert R."/>
            <person name="Binder M."/>
            <person name="Bloem J."/>
            <person name="Labutti K."/>
            <person name="Salamov A."/>
            <person name="Andreopoulos B."/>
            <person name="Baker S."/>
            <person name="Barry K."/>
            <person name="Bills G."/>
            <person name="Bluhm B."/>
            <person name="Cannon C."/>
            <person name="Castanera R."/>
            <person name="Culley D."/>
            <person name="Daum C."/>
            <person name="Ezra D."/>
            <person name="Gonzalez J."/>
            <person name="Henrissat B."/>
            <person name="Kuo A."/>
            <person name="Liang C."/>
            <person name="Lipzen A."/>
            <person name="Lutzoni F."/>
            <person name="Magnuson J."/>
            <person name="Mondo S."/>
            <person name="Nolan M."/>
            <person name="Ohm R."/>
            <person name="Pangilinan J."/>
            <person name="Park H.-J."/>
            <person name="Ramirez L."/>
            <person name="Alfaro M."/>
            <person name="Sun H."/>
            <person name="Tritt A."/>
            <person name="Yoshinaga Y."/>
            <person name="Zwiers L.-H."/>
            <person name="Turgeon B."/>
            <person name="Goodwin S."/>
            <person name="Spatafora J."/>
            <person name="Crous P."/>
            <person name="Grigoriev I."/>
        </authorList>
    </citation>
    <scope>NUCLEOTIDE SEQUENCE</scope>
    <source>
        <strain evidence="3">CBS 122681</strain>
    </source>
</reference>
<gene>
    <name evidence="3" type="ORF">K491DRAFT_676073</name>
</gene>
<sequence length="281" mass="29704">MFKISILVCCFILDGIAHAQGPYPDGSFSFPPDLEDQSDQSTFLHWTEGTVVTIEWTSTYQHDNLYYAQFGDDQNSQALTVNTDANQFQWTVKDASIWPNRSIPFHFHVVNAEGSSQDQADGGFWSAGFFIPAADSSSTSSGLPTSTSKSSTTALTSSLVTSGVSSLISSSSAAAASSASTATSPDAALSGGSIAGIVIGSVVALAGFGSLIYWYGRRRAITRMAAADAQSFHHSGPNNYSDFEHYPVEANASEAENANKVTMAEVEGDRSIVHSTPAELG</sequence>
<dbReference type="OrthoDB" id="3793330at2759"/>
<evidence type="ECO:0000256" key="2">
    <source>
        <dbReference type="SAM" id="SignalP"/>
    </source>
</evidence>
<evidence type="ECO:0000313" key="3">
    <source>
        <dbReference type="EMBL" id="KAF2658926.1"/>
    </source>
</evidence>
<feature type="transmembrane region" description="Helical" evidence="1">
    <location>
        <begin position="194"/>
        <end position="215"/>
    </location>
</feature>
<dbReference type="AlphaFoldDB" id="A0A6A6THK0"/>
<dbReference type="CDD" id="cd12087">
    <property type="entry name" value="TM_EGFR-like"/>
    <property type="match status" value="1"/>
</dbReference>
<accession>A0A6A6THK0</accession>
<proteinExistence type="predicted"/>
<protein>
    <recommendedName>
        <fullName evidence="5">Mid2 domain-containing protein</fullName>
    </recommendedName>
</protein>
<keyword evidence="1" id="KW-1133">Transmembrane helix</keyword>
<name>A0A6A6THK0_9PLEO</name>
<evidence type="ECO:0008006" key="5">
    <source>
        <dbReference type="Google" id="ProtNLM"/>
    </source>
</evidence>
<dbReference type="Proteomes" id="UP000799324">
    <property type="component" value="Unassembled WGS sequence"/>
</dbReference>
<evidence type="ECO:0000256" key="1">
    <source>
        <dbReference type="SAM" id="Phobius"/>
    </source>
</evidence>
<keyword evidence="1" id="KW-0812">Transmembrane</keyword>
<keyword evidence="2" id="KW-0732">Signal</keyword>
<dbReference type="EMBL" id="MU004311">
    <property type="protein sequence ID" value="KAF2658926.1"/>
    <property type="molecule type" value="Genomic_DNA"/>
</dbReference>
<organism evidence="3 4">
    <name type="scientific">Lophiostoma macrostomum CBS 122681</name>
    <dbReference type="NCBI Taxonomy" id="1314788"/>
    <lineage>
        <taxon>Eukaryota</taxon>
        <taxon>Fungi</taxon>
        <taxon>Dikarya</taxon>
        <taxon>Ascomycota</taxon>
        <taxon>Pezizomycotina</taxon>
        <taxon>Dothideomycetes</taxon>
        <taxon>Pleosporomycetidae</taxon>
        <taxon>Pleosporales</taxon>
        <taxon>Lophiostomataceae</taxon>
        <taxon>Lophiostoma</taxon>
    </lineage>
</organism>
<feature type="signal peptide" evidence="2">
    <location>
        <begin position="1"/>
        <end position="19"/>
    </location>
</feature>
<keyword evidence="1" id="KW-0472">Membrane</keyword>